<reference evidence="3" key="1">
    <citation type="journal article" date="2017" name="Nat. Commun.">
        <title>The asparagus genome sheds light on the origin and evolution of a young Y chromosome.</title>
        <authorList>
            <person name="Harkess A."/>
            <person name="Zhou J."/>
            <person name="Xu C."/>
            <person name="Bowers J.E."/>
            <person name="Van der Hulst R."/>
            <person name="Ayyampalayam S."/>
            <person name="Mercati F."/>
            <person name="Riccardi P."/>
            <person name="McKain M.R."/>
            <person name="Kakrana A."/>
            <person name="Tang H."/>
            <person name="Ray J."/>
            <person name="Groenendijk J."/>
            <person name="Arikit S."/>
            <person name="Mathioni S.M."/>
            <person name="Nakano M."/>
            <person name="Shan H."/>
            <person name="Telgmann-Rauber A."/>
            <person name="Kanno A."/>
            <person name="Yue Z."/>
            <person name="Chen H."/>
            <person name="Li W."/>
            <person name="Chen Y."/>
            <person name="Xu X."/>
            <person name="Zhang Y."/>
            <person name="Luo S."/>
            <person name="Chen H."/>
            <person name="Gao J."/>
            <person name="Mao Z."/>
            <person name="Pires J.C."/>
            <person name="Luo M."/>
            <person name="Kudrna D."/>
            <person name="Wing R.A."/>
            <person name="Meyers B.C."/>
            <person name="Yi K."/>
            <person name="Kong H."/>
            <person name="Lavrijsen P."/>
            <person name="Sunseri F."/>
            <person name="Falavigna A."/>
            <person name="Ye Y."/>
            <person name="Leebens-Mack J.H."/>
            <person name="Chen G."/>
        </authorList>
    </citation>
    <scope>NUCLEOTIDE SEQUENCE [LARGE SCALE GENOMIC DNA]</scope>
    <source>
        <strain evidence="3">cv. DH0086</strain>
    </source>
</reference>
<sequence length="114" mass="12847">MFIVSVRMLIQLVIRPFLAVGRKLALGFMGRYDFSRLRAITNEWGEKSDPEPVPASKPNLPKEDDEWGKDSSPSAKITDEWGEKSNLDPEAALEPDPPRDEDDWGKEVSLGFES</sequence>
<dbReference type="Gramene" id="ONK78056">
    <property type="protein sequence ID" value="ONK78056"/>
    <property type="gene ID" value="A4U43_C02F13770"/>
</dbReference>
<keyword evidence="3" id="KW-1185">Reference proteome</keyword>
<protein>
    <submittedName>
        <fullName evidence="2">Uncharacterized protein</fullName>
    </submittedName>
</protein>
<proteinExistence type="predicted"/>
<name>A0A5P1FIB6_ASPOF</name>
<evidence type="ECO:0000256" key="1">
    <source>
        <dbReference type="SAM" id="MobiDB-lite"/>
    </source>
</evidence>
<accession>A0A5P1FIB6</accession>
<dbReference type="Proteomes" id="UP000243459">
    <property type="component" value="Chromosome 2"/>
</dbReference>
<feature type="region of interest" description="Disordered" evidence="1">
    <location>
        <begin position="43"/>
        <end position="114"/>
    </location>
</feature>
<dbReference type="AlphaFoldDB" id="A0A5P1FIB6"/>
<evidence type="ECO:0000313" key="2">
    <source>
        <dbReference type="EMBL" id="ONK78056.1"/>
    </source>
</evidence>
<gene>
    <name evidence="2" type="ORF">A4U43_C02F13770</name>
</gene>
<evidence type="ECO:0000313" key="3">
    <source>
        <dbReference type="Proteomes" id="UP000243459"/>
    </source>
</evidence>
<feature type="compositionally biased region" description="Basic and acidic residues" evidence="1">
    <location>
        <begin position="77"/>
        <end position="87"/>
    </location>
</feature>
<organism evidence="2 3">
    <name type="scientific">Asparagus officinalis</name>
    <name type="common">Garden asparagus</name>
    <dbReference type="NCBI Taxonomy" id="4686"/>
    <lineage>
        <taxon>Eukaryota</taxon>
        <taxon>Viridiplantae</taxon>
        <taxon>Streptophyta</taxon>
        <taxon>Embryophyta</taxon>
        <taxon>Tracheophyta</taxon>
        <taxon>Spermatophyta</taxon>
        <taxon>Magnoliopsida</taxon>
        <taxon>Liliopsida</taxon>
        <taxon>Asparagales</taxon>
        <taxon>Asparagaceae</taxon>
        <taxon>Asparagoideae</taxon>
        <taxon>Asparagus</taxon>
    </lineage>
</organism>
<dbReference type="EMBL" id="CM007382">
    <property type="protein sequence ID" value="ONK78056.1"/>
    <property type="molecule type" value="Genomic_DNA"/>
</dbReference>